<proteinExistence type="inferred from homology"/>
<dbReference type="PANTHER" id="PTHR20859">
    <property type="entry name" value="INTERFERON/INTERLEUKIN RECEPTOR"/>
    <property type="match status" value="1"/>
</dbReference>
<dbReference type="InParanoid" id="A0A6P7XPB5"/>
<keyword evidence="7" id="KW-1185">Reference proteome</keyword>
<protein>
    <submittedName>
        <fullName evidence="8">Interleukin-20 receptor subunit alpha</fullName>
    </submittedName>
</protein>
<comment type="similarity">
    <text evidence="1">Belongs to the type II cytokine receptor family.</text>
</comment>
<dbReference type="FunFam" id="2.60.40.10:FF:000348">
    <property type="entry name" value="Interleukin 20 receptor subunit alpha"/>
    <property type="match status" value="1"/>
</dbReference>
<keyword evidence="2" id="KW-0732">Signal</keyword>
<accession>A0A6P7XPB5</accession>
<name>A0A6P7XPB5_9AMPH</name>
<dbReference type="InterPro" id="IPR015373">
    <property type="entry name" value="Interferon/interleukin_rcp_dom"/>
</dbReference>
<dbReference type="InterPro" id="IPR013783">
    <property type="entry name" value="Ig-like_fold"/>
</dbReference>
<evidence type="ECO:0000256" key="2">
    <source>
        <dbReference type="ARBA" id="ARBA00022729"/>
    </source>
</evidence>
<keyword evidence="4 8" id="KW-0675">Receptor</keyword>
<dbReference type="Proteomes" id="UP000515156">
    <property type="component" value="Chromosome 3"/>
</dbReference>
<dbReference type="InterPro" id="IPR036116">
    <property type="entry name" value="FN3_sf"/>
</dbReference>
<evidence type="ECO:0000256" key="1">
    <source>
        <dbReference type="ARBA" id="ARBA00005399"/>
    </source>
</evidence>
<gene>
    <name evidence="8" type="primary">IL20RA</name>
</gene>
<dbReference type="Gene3D" id="2.60.40.10">
    <property type="entry name" value="Immunoglobulins"/>
    <property type="match status" value="2"/>
</dbReference>
<dbReference type="PANTHER" id="PTHR20859:SF86">
    <property type="entry name" value="INTERLEUKIN-20 RECEPTOR SUBUNIT ALPHA"/>
    <property type="match status" value="1"/>
</dbReference>
<dbReference type="KEGG" id="muo:115466928"/>
<dbReference type="FunCoup" id="A0A6P7XPB5">
    <property type="interactions" value="832"/>
</dbReference>
<dbReference type="Pfam" id="PF01108">
    <property type="entry name" value="Tissue_fac"/>
    <property type="match status" value="1"/>
</dbReference>
<feature type="domain" description="Interferon/interleukin receptor" evidence="6">
    <location>
        <begin position="85"/>
        <end position="149"/>
    </location>
</feature>
<keyword evidence="3" id="KW-1015">Disulfide bond</keyword>
<evidence type="ECO:0000313" key="7">
    <source>
        <dbReference type="Proteomes" id="UP000515156"/>
    </source>
</evidence>
<dbReference type="AlphaFoldDB" id="A0A6P7XPB5"/>
<dbReference type="GO" id="GO:0004896">
    <property type="term" value="F:cytokine receptor activity"/>
    <property type="evidence" value="ECO:0007669"/>
    <property type="project" value="TreeGrafter"/>
</dbReference>
<evidence type="ECO:0000256" key="4">
    <source>
        <dbReference type="ARBA" id="ARBA00023170"/>
    </source>
</evidence>
<reference evidence="8" key="1">
    <citation type="submission" date="2025-08" db="UniProtKB">
        <authorList>
            <consortium name="RefSeq"/>
        </authorList>
    </citation>
    <scope>IDENTIFICATION</scope>
</reference>
<evidence type="ECO:0000259" key="5">
    <source>
        <dbReference type="Pfam" id="PF01108"/>
    </source>
</evidence>
<feature type="domain" description="Fibronectin type-III" evidence="5">
    <location>
        <begin position="1"/>
        <end position="73"/>
    </location>
</feature>
<dbReference type="SUPFAM" id="SSF49265">
    <property type="entry name" value="Fibronectin type III"/>
    <property type="match status" value="2"/>
</dbReference>
<dbReference type="OrthoDB" id="9909056at2759"/>
<dbReference type="RefSeq" id="XP_030054378.1">
    <property type="nucleotide sequence ID" value="XM_030198518.1"/>
</dbReference>
<organism evidence="7 8">
    <name type="scientific">Microcaecilia unicolor</name>
    <dbReference type="NCBI Taxonomy" id="1415580"/>
    <lineage>
        <taxon>Eukaryota</taxon>
        <taxon>Metazoa</taxon>
        <taxon>Chordata</taxon>
        <taxon>Craniata</taxon>
        <taxon>Vertebrata</taxon>
        <taxon>Euteleostomi</taxon>
        <taxon>Amphibia</taxon>
        <taxon>Gymnophiona</taxon>
        <taxon>Siphonopidae</taxon>
        <taxon>Microcaecilia</taxon>
    </lineage>
</organism>
<evidence type="ECO:0000313" key="8">
    <source>
        <dbReference type="RefSeq" id="XP_030054378.1"/>
    </source>
</evidence>
<dbReference type="GeneID" id="115466928"/>
<dbReference type="GO" id="GO:0005886">
    <property type="term" value="C:plasma membrane"/>
    <property type="evidence" value="ECO:0007669"/>
    <property type="project" value="TreeGrafter"/>
</dbReference>
<dbReference type="InterPro" id="IPR003961">
    <property type="entry name" value="FN3_dom"/>
</dbReference>
<dbReference type="Pfam" id="PF09294">
    <property type="entry name" value="Interfer-bind"/>
    <property type="match status" value="1"/>
</dbReference>
<dbReference type="InterPro" id="IPR050650">
    <property type="entry name" value="Type-II_Cytokine-TF_Rcpt"/>
</dbReference>
<evidence type="ECO:0000256" key="3">
    <source>
        <dbReference type="ARBA" id="ARBA00023157"/>
    </source>
</evidence>
<evidence type="ECO:0000259" key="6">
    <source>
        <dbReference type="Pfam" id="PF09294"/>
    </source>
</evidence>
<dbReference type="CTD" id="53832"/>
<sequence length="416" mass="48268">MKNVLHWQPPEGLEDDVLYRVKYKTYGTKDYHYKLECKDISKTWCDLSNETYDYEDQYYAKVRATWNYTCSTWAETDRFFPKIDTKIDPPVVNMYSGERSITINLSGPVKWKANPMDTVSFHDIYSLVQYKLAMLNNKTQQKVLHFSDETVFIPQEQVVINFISISVKDNALSMQKNMNCNLQDGTMQNIGISPTESSLQKRVQEEASDVNHLGYTSQAQQEPTFKMQQDVELPLQTPQGLHCAPVSNNESIQYGLIMKAEDFSSVQEQTEQYLKEMMPAAKNLVLYDSPNVLLNTSIAELEQAQWLHLQAVDGSPCLDLNNIQQEDSEEGEEEEYSTVVVDWDPQTKRLNIPNLSHFVSDREEEEEACTQRDFNEEEGLLSKLYKRQISEESPEDSDVYLTQFKDQWDLHVQMEE</sequence>